<dbReference type="EMBL" id="CP086239">
    <property type="protein sequence ID" value="WAG59370.1"/>
    <property type="molecule type" value="Genomic_DNA"/>
</dbReference>
<evidence type="ECO:0000313" key="13">
    <source>
        <dbReference type="Proteomes" id="UP001164733"/>
    </source>
</evidence>
<feature type="transmembrane region" description="Helical" evidence="10">
    <location>
        <begin position="40"/>
        <end position="61"/>
    </location>
</feature>
<dbReference type="InterPro" id="IPR050351">
    <property type="entry name" value="BphY/WalK/GraS-like"/>
</dbReference>
<keyword evidence="6 10" id="KW-0812">Transmembrane</keyword>
<keyword evidence="4" id="KW-1003">Cell membrane</keyword>
<dbReference type="PROSITE" id="PS50109">
    <property type="entry name" value="HIS_KIN"/>
    <property type="match status" value="1"/>
</dbReference>
<proteinExistence type="predicted"/>
<dbReference type="GO" id="GO:0004721">
    <property type="term" value="F:phosphoprotein phosphatase activity"/>
    <property type="evidence" value="ECO:0007669"/>
    <property type="project" value="TreeGrafter"/>
</dbReference>
<dbReference type="PANTHER" id="PTHR45453:SF2">
    <property type="entry name" value="HISTIDINE KINASE"/>
    <property type="match status" value="1"/>
</dbReference>
<evidence type="ECO:0000256" key="8">
    <source>
        <dbReference type="ARBA" id="ARBA00022989"/>
    </source>
</evidence>
<evidence type="ECO:0000256" key="3">
    <source>
        <dbReference type="ARBA" id="ARBA00012438"/>
    </source>
</evidence>
<dbReference type="AlphaFoldDB" id="A0AA47EFZ1"/>
<reference evidence="12" key="1">
    <citation type="submission" date="2021-11" db="EMBL/GenBank/DDBJ databases">
        <title>Clostridia strains as spoilage organisms.</title>
        <authorList>
            <person name="Wambui J."/>
            <person name="Stevens M.J.A."/>
            <person name="Stephan R."/>
        </authorList>
    </citation>
    <scope>NUCLEOTIDE SEQUENCE</scope>
    <source>
        <strain evidence="12">CF009</strain>
    </source>
</reference>
<dbReference type="InterPro" id="IPR005467">
    <property type="entry name" value="His_kinase_dom"/>
</dbReference>
<evidence type="ECO:0000256" key="4">
    <source>
        <dbReference type="ARBA" id="ARBA00022475"/>
    </source>
</evidence>
<protein>
    <recommendedName>
        <fullName evidence="3">histidine kinase</fullName>
        <ecNumber evidence="3">2.7.13.3</ecNumber>
    </recommendedName>
</protein>
<evidence type="ECO:0000256" key="9">
    <source>
        <dbReference type="ARBA" id="ARBA00023136"/>
    </source>
</evidence>
<evidence type="ECO:0000256" key="6">
    <source>
        <dbReference type="ARBA" id="ARBA00022692"/>
    </source>
</evidence>
<keyword evidence="7 12" id="KW-0418">Kinase</keyword>
<evidence type="ECO:0000256" key="5">
    <source>
        <dbReference type="ARBA" id="ARBA00022679"/>
    </source>
</evidence>
<accession>A0AA47EFZ1</accession>
<dbReference type="EC" id="2.7.13.3" evidence="3"/>
<evidence type="ECO:0000256" key="1">
    <source>
        <dbReference type="ARBA" id="ARBA00000085"/>
    </source>
</evidence>
<keyword evidence="5" id="KW-0808">Transferase</keyword>
<keyword evidence="8 10" id="KW-1133">Transmembrane helix</keyword>
<organism evidence="12 13">
    <name type="scientific">Clostridium estertheticum</name>
    <dbReference type="NCBI Taxonomy" id="238834"/>
    <lineage>
        <taxon>Bacteria</taxon>
        <taxon>Bacillati</taxon>
        <taxon>Bacillota</taxon>
        <taxon>Clostridia</taxon>
        <taxon>Eubacteriales</taxon>
        <taxon>Clostridiaceae</taxon>
        <taxon>Clostridium</taxon>
    </lineage>
</organism>
<comment type="catalytic activity">
    <reaction evidence="1">
        <text>ATP + protein L-histidine = ADP + protein N-phospho-L-histidine.</text>
        <dbReference type="EC" id="2.7.13.3"/>
    </reaction>
</comment>
<dbReference type="PANTHER" id="PTHR45453">
    <property type="entry name" value="PHOSPHATE REGULON SENSOR PROTEIN PHOR"/>
    <property type="match status" value="1"/>
</dbReference>
<dbReference type="Proteomes" id="UP001164733">
    <property type="component" value="Chromosome"/>
</dbReference>
<sequence length="334" mass="39432">MKFIDFIKDKLPLIFLNFSILIFVILVIIFSPLNSILFDTIFYITIVNLFFLRFYLIISYIRKNKFLGLLKEGVDNNSFNDVGLIKMNYEEKIYLNLMKNYKIQCENIVNASTDFFNENKDVLNMWIHDIKMPISIIKLIIERNENAYFEKTLDKIDNQVTRIENSVKRVLYLSRIDDFHRDFFIHKVYIEEVIKEIIKKYSKYFIENKINLDLVNIHNNILSDKKWLRFILDQIISNALKYTQCGDSISIACVDKDSILKIIIRDTGCGIKKEDLSRIFDKGFTGNNGRNNAKSTGLGLYLVKELCEKLDYKITVHSIYNEYTEFIINFNIGK</sequence>
<comment type="subcellular location">
    <subcellularLocation>
        <location evidence="2">Cell membrane</location>
        <topology evidence="2">Multi-pass membrane protein</topology>
    </subcellularLocation>
</comment>
<dbReference type="InterPro" id="IPR003594">
    <property type="entry name" value="HATPase_dom"/>
</dbReference>
<dbReference type="SMART" id="SM00387">
    <property type="entry name" value="HATPase_c"/>
    <property type="match status" value="1"/>
</dbReference>
<dbReference type="GO" id="GO:0016036">
    <property type="term" value="P:cellular response to phosphate starvation"/>
    <property type="evidence" value="ECO:0007669"/>
    <property type="project" value="TreeGrafter"/>
</dbReference>
<name>A0AA47EFZ1_9CLOT</name>
<gene>
    <name evidence="12" type="ORF">LL038_17240</name>
</gene>
<evidence type="ECO:0000259" key="11">
    <source>
        <dbReference type="PROSITE" id="PS50109"/>
    </source>
</evidence>
<dbReference type="Pfam" id="PF02518">
    <property type="entry name" value="HATPase_c"/>
    <property type="match status" value="1"/>
</dbReference>
<keyword evidence="9 10" id="KW-0472">Membrane</keyword>
<evidence type="ECO:0000313" key="12">
    <source>
        <dbReference type="EMBL" id="WAG59370.1"/>
    </source>
</evidence>
<evidence type="ECO:0000256" key="2">
    <source>
        <dbReference type="ARBA" id="ARBA00004651"/>
    </source>
</evidence>
<feature type="domain" description="Histidine kinase" evidence="11">
    <location>
        <begin position="125"/>
        <end position="334"/>
    </location>
</feature>
<dbReference type="GO" id="GO:0000155">
    <property type="term" value="F:phosphorelay sensor kinase activity"/>
    <property type="evidence" value="ECO:0007669"/>
    <property type="project" value="TreeGrafter"/>
</dbReference>
<evidence type="ECO:0000256" key="7">
    <source>
        <dbReference type="ARBA" id="ARBA00022777"/>
    </source>
</evidence>
<dbReference type="GO" id="GO:0005886">
    <property type="term" value="C:plasma membrane"/>
    <property type="evidence" value="ECO:0007669"/>
    <property type="project" value="UniProtKB-SubCell"/>
</dbReference>
<feature type="transmembrane region" description="Helical" evidence="10">
    <location>
        <begin position="12"/>
        <end position="34"/>
    </location>
</feature>
<dbReference type="RefSeq" id="WP_216125032.1">
    <property type="nucleotide sequence ID" value="NZ_CP086239.1"/>
</dbReference>
<evidence type="ECO:0000256" key="10">
    <source>
        <dbReference type="SAM" id="Phobius"/>
    </source>
</evidence>